<name>W4QBQ9_9BACI</name>
<keyword evidence="3" id="KW-1185">Reference proteome</keyword>
<organism evidence="2 3">
    <name type="scientific">Halalkalibacter hemicellulosilyticusJCM 9152</name>
    <dbReference type="NCBI Taxonomy" id="1236971"/>
    <lineage>
        <taxon>Bacteria</taxon>
        <taxon>Bacillati</taxon>
        <taxon>Bacillota</taxon>
        <taxon>Bacilli</taxon>
        <taxon>Bacillales</taxon>
        <taxon>Bacillaceae</taxon>
        <taxon>Halalkalibacter</taxon>
    </lineage>
</organism>
<dbReference type="InterPro" id="IPR054528">
    <property type="entry name" value="TcaA_5th"/>
</dbReference>
<sequence>MLLVACQSPDNSELIEVEDDTELVEFVTTYKKTMIESVNGGHFNDVEPFLMANVSFYHSLRRYVNDLHSDGASKELKEFQVNHVYEDDVGDYYVDAFESVVIHYSNEFEEIERYIRFEINRLNNGSLRIVTIREREE</sequence>
<proteinExistence type="predicted"/>
<gene>
    <name evidence="2" type="ORF">JCM9152_459</name>
</gene>
<reference evidence="2" key="1">
    <citation type="journal article" date="2014" name="Genome Announc.">
        <title>Draft Genome Sequences of Three Alkaliphilic Bacillus Strains, Bacillus wakoensis JCM 9140T, Bacillus akibai JCM 9157T, and Bacillus hemicellulosilyticus JCM 9152T.</title>
        <authorList>
            <person name="Yuki M."/>
            <person name="Oshima K."/>
            <person name="Suda W."/>
            <person name="Oshida Y."/>
            <person name="Kitamura K."/>
            <person name="Iida T."/>
            <person name="Hattori M."/>
            <person name="Ohkuma M."/>
        </authorList>
    </citation>
    <scope>NUCLEOTIDE SEQUENCE [LARGE SCALE GENOMIC DNA]</scope>
    <source>
        <strain evidence="2">JCM 9152</strain>
    </source>
</reference>
<dbReference type="EMBL" id="BAUU01000003">
    <property type="protein sequence ID" value="GAE29118.1"/>
    <property type="molecule type" value="Genomic_DNA"/>
</dbReference>
<evidence type="ECO:0000313" key="3">
    <source>
        <dbReference type="Proteomes" id="UP000018895"/>
    </source>
</evidence>
<evidence type="ECO:0000313" key="2">
    <source>
        <dbReference type="EMBL" id="GAE29118.1"/>
    </source>
</evidence>
<dbReference type="Pfam" id="PF22819">
    <property type="entry name" value="TcaA_5th"/>
    <property type="match status" value="1"/>
</dbReference>
<comment type="caution">
    <text evidence="2">The sequence shown here is derived from an EMBL/GenBank/DDBJ whole genome shotgun (WGS) entry which is preliminary data.</text>
</comment>
<evidence type="ECO:0000259" key="1">
    <source>
        <dbReference type="Pfam" id="PF22819"/>
    </source>
</evidence>
<dbReference type="AlphaFoldDB" id="W4QBQ9"/>
<accession>W4QBQ9</accession>
<feature type="domain" description="TcaA protein NTF2-like" evidence="1">
    <location>
        <begin position="21"/>
        <end position="131"/>
    </location>
</feature>
<protein>
    <recommendedName>
        <fullName evidence="1">TcaA protein NTF2-like domain-containing protein</fullName>
    </recommendedName>
</protein>
<dbReference type="Proteomes" id="UP000018895">
    <property type="component" value="Unassembled WGS sequence"/>
</dbReference>